<comment type="caution">
    <text evidence="3">The sequence shown here is derived from an EMBL/GenBank/DDBJ whole genome shotgun (WGS) entry which is preliminary data.</text>
</comment>
<dbReference type="Pfam" id="PF13568">
    <property type="entry name" value="OMP_b-brl_2"/>
    <property type="match status" value="1"/>
</dbReference>
<gene>
    <name evidence="3" type="ORF">Q765_05175</name>
</gene>
<proteinExistence type="predicted"/>
<keyword evidence="1" id="KW-0732">Signal</keyword>
<evidence type="ECO:0000313" key="3">
    <source>
        <dbReference type="EMBL" id="KGO87533.1"/>
    </source>
</evidence>
<dbReference type="STRING" id="1121895.GCA_000378485_01496"/>
<organism evidence="3 4">
    <name type="scientific">Flavobacterium rivuli WB 3.3-2 = DSM 21788</name>
    <dbReference type="NCBI Taxonomy" id="1121895"/>
    <lineage>
        <taxon>Bacteria</taxon>
        <taxon>Pseudomonadati</taxon>
        <taxon>Bacteroidota</taxon>
        <taxon>Flavobacteriia</taxon>
        <taxon>Flavobacteriales</taxon>
        <taxon>Flavobacteriaceae</taxon>
        <taxon>Flavobacterium</taxon>
    </lineage>
</organism>
<protein>
    <recommendedName>
        <fullName evidence="2">Outer membrane protein beta-barrel domain-containing protein</fullName>
    </recommendedName>
</protein>
<dbReference type="OrthoDB" id="947434at2"/>
<evidence type="ECO:0000313" key="4">
    <source>
        <dbReference type="Proteomes" id="UP000030152"/>
    </source>
</evidence>
<feature type="signal peptide" evidence="1">
    <location>
        <begin position="1"/>
        <end position="20"/>
    </location>
</feature>
<evidence type="ECO:0000259" key="2">
    <source>
        <dbReference type="Pfam" id="PF13568"/>
    </source>
</evidence>
<name>A0A0A2M7T6_9FLAO</name>
<dbReference type="eggNOG" id="COG3637">
    <property type="taxonomic scope" value="Bacteria"/>
</dbReference>
<sequence>MKKIIFSIATLFAIALTAHSQEIKYGVKAGLNIADFGGDSENTNVRAGFNAGVLAEIKFGNFAVQPEIVYSQQGTKIDYNIYSGSVLSEHFEYTSKLSYINVPIALKYYIIEGLSIQAGPQIGFLVSAKLKGKTTEGGREVSAEVDAKDLYEKIDFAVFGGIGYDLPIGVFFQARYNAGLSDIGKDSEGSGKITNNVFSFSVGYKF</sequence>
<feature type="domain" description="Outer membrane protein beta-barrel" evidence="2">
    <location>
        <begin position="20"/>
        <end position="183"/>
    </location>
</feature>
<dbReference type="EMBL" id="JRLX01000004">
    <property type="protein sequence ID" value="KGO87533.1"/>
    <property type="molecule type" value="Genomic_DNA"/>
</dbReference>
<dbReference type="InterPro" id="IPR025665">
    <property type="entry name" value="Beta-barrel_OMP_2"/>
</dbReference>
<dbReference type="Proteomes" id="UP000030152">
    <property type="component" value="Unassembled WGS sequence"/>
</dbReference>
<dbReference type="RefSeq" id="WP_020212639.1">
    <property type="nucleotide sequence ID" value="NZ_JRLX01000004.1"/>
</dbReference>
<accession>A0A0A2M7T6</accession>
<evidence type="ECO:0000256" key="1">
    <source>
        <dbReference type="SAM" id="SignalP"/>
    </source>
</evidence>
<reference evidence="3 4" key="1">
    <citation type="submission" date="2013-09" db="EMBL/GenBank/DDBJ databases">
        <authorList>
            <person name="Zeng Z."/>
            <person name="Chen C."/>
        </authorList>
    </citation>
    <scope>NUCLEOTIDE SEQUENCE [LARGE SCALE GENOMIC DNA]</scope>
    <source>
        <strain evidence="3 4">WB 3.3-2</strain>
    </source>
</reference>
<dbReference type="AlphaFoldDB" id="A0A0A2M7T6"/>
<keyword evidence="4" id="KW-1185">Reference proteome</keyword>
<feature type="chain" id="PRO_5001991792" description="Outer membrane protein beta-barrel domain-containing protein" evidence="1">
    <location>
        <begin position="21"/>
        <end position="206"/>
    </location>
</feature>